<dbReference type="Pfam" id="PF12804">
    <property type="entry name" value="NTP_transf_3"/>
    <property type="match status" value="1"/>
</dbReference>
<evidence type="ECO:0000313" key="4">
    <source>
        <dbReference type="Proteomes" id="UP001307839"/>
    </source>
</evidence>
<proteinExistence type="predicted"/>
<gene>
    <name evidence="3" type="ORF">V0R53_00920</name>
</gene>
<organism evidence="3 4">
    <name type="scientific">Pseudomonas auratipiscis</name>
    <dbReference type="NCBI Taxonomy" id="3115853"/>
    <lineage>
        <taxon>Bacteria</taxon>
        <taxon>Pseudomonadati</taxon>
        <taxon>Pseudomonadota</taxon>
        <taxon>Gammaproteobacteria</taxon>
        <taxon>Pseudomonadales</taxon>
        <taxon>Pseudomonadaceae</taxon>
        <taxon>Pseudomonas</taxon>
    </lineage>
</organism>
<dbReference type="GO" id="GO:0016779">
    <property type="term" value="F:nucleotidyltransferase activity"/>
    <property type="evidence" value="ECO:0007669"/>
    <property type="project" value="UniProtKB-ARBA"/>
</dbReference>
<evidence type="ECO:0000259" key="2">
    <source>
        <dbReference type="Pfam" id="PF12804"/>
    </source>
</evidence>
<dbReference type="AlphaFoldDB" id="A0AB35WLD5"/>
<protein>
    <submittedName>
        <fullName evidence="3">Nucleotidyltransferase family protein</fullName>
    </submittedName>
</protein>
<dbReference type="InterPro" id="IPR025877">
    <property type="entry name" value="MobA-like_NTP_Trfase"/>
</dbReference>
<reference evidence="3 4" key="1">
    <citation type="submission" date="2024-01" db="EMBL/GenBank/DDBJ databases">
        <title>Unpublished Manusciprt.</title>
        <authorList>
            <person name="Duman M."/>
            <person name="Valdes E.G."/>
            <person name="Ajmi N."/>
            <person name="Altun S."/>
            <person name="Saticioglu I.B."/>
        </authorList>
    </citation>
    <scope>NUCLEOTIDE SEQUENCE [LARGE SCALE GENOMIC DNA]</scope>
    <source>
        <strain evidence="3 4">120P</strain>
    </source>
</reference>
<dbReference type="Proteomes" id="UP001307839">
    <property type="component" value="Unassembled WGS sequence"/>
</dbReference>
<evidence type="ECO:0000256" key="1">
    <source>
        <dbReference type="ARBA" id="ARBA00022842"/>
    </source>
</evidence>
<dbReference type="EMBL" id="JAZDQP010000001">
    <property type="protein sequence ID" value="MEE1864947.1"/>
    <property type="molecule type" value="Genomic_DNA"/>
</dbReference>
<dbReference type="SUPFAM" id="SSF53448">
    <property type="entry name" value="Nucleotide-diphospho-sugar transferases"/>
    <property type="match status" value="1"/>
</dbReference>
<evidence type="ECO:0000313" key="3">
    <source>
        <dbReference type="EMBL" id="MEE1864947.1"/>
    </source>
</evidence>
<dbReference type="InterPro" id="IPR029044">
    <property type="entry name" value="Nucleotide-diphossugar_trans"/>
</dbReference>
<comment type="caution">
    <text evidence="3">The sequence shown here is derived from an EMBL/GenBank/DDBJ whole genome shotgun (WGS) entry which is preliminary data.</text>
</comment>
<feature type="domain" description="MobA-like NTP transferase" evidence="2">
    <location>
        <begin position="5"/>
        <end position="163"/>
    </location>
</feature>
<name>A0AB35WLD5_9PSED</name>
<keyword evidence="4" id="KW-1185">Reference proteome</keyword>
<dbReference type="Gene3D" id="3.90.550.10">
    <property type="entry name" value="Spore Coat Polysaccharide Biosynthesis Protein SpsA, Chain A"/>
    <property type="match status" value="1"/>
</dbReference>
<accession>A0AB35WLD5</accession>
<dbReference type="CDD" id="cd04182">
    <property type="entry name" value="GT_2_like_f"/>
    <property type="match status" value="1"/>
</dbReference>
<sequence length="189" mass="19918">MTVVALVLAAGCSARFGSDKRRAPLADGRSLLTHSVERAQQAFDEVRVVLRAGECAQMLGLPDECPIVHSPDAALGMGHSLAAGVASLAGSDAQAVAIVLGDMPWIAPTTLRQLVEVATASTILLPRHDGRQGHPVVFGRDFWPHLMALRGDEGARSVVRAHPDCCVMLEVADAGVLDDVDTPSSLLER</sequence>
<dbReference type="RefSeq" id="WP_136476170.1">
    <property type="nucleotide sequence ID" value="NZ_JAZDCU010000001.1"/>
</dbReference>
<dbReference type="PANTHER" id="PTHR43777">
    <property type="entry name" value="MOLYBDENUM COFACTOR CYTIDYLYLTRANSFERASE"/>
    <property type="match status" value="1"/>
</dbReference>
<keyword evidence="1" id="KW-0460">Magnesium</keyword>
<dbReference type="PANTHER" id="PTHR43777:SF1">
    <property type="entry name" value="MOLYBDENUM COFACTOR CYTIDYLYLTRANSFERASE"/>
    <property type="match status" value="1"/>
</dbReference>